<dbReference type="InterPro" id="IPR013320">
    <property type="entry name" value="ConA-like_dom_sf"/>
</dbReference>
<organism evidence="3 4">
    <name type="scientific">Parascedosporium putredinis</name>
    <dbReference type="NCBI Taxonomy" id="1442378"/>
    <lineage>
        <taxon>Eukaryota</taxon>
        <taxon>Fungi</taxon>
        <taxon>Dikarya</taxon>
        <taxon>Ascomycota</taxon>
        <taxon>Pezizomycotina</taxon>
        <taxon>Sordariomycetes</taxon>
        <taxon>Hypocreomycetidae</taxon>
        <taxon>Microascales</taxon>
        <taxon>Microascaceae</taxon>
        <taxon>Parascedosporium</taxon>
    </lineage>
</organism>
<dbReference type="Pfam" id="PF26113">
    <property type="entry name" value="GH16_XgeA"/>
    <property type="match status" value="1"/>
</dbReference>
<dbReference type="PANTHER" id="PTHR10963">
    <property type="entry name" value="GLYCOSYL HYDROLASE-RELATED"/>
    <property type="match status" value="1"/>
</dbReference>
<evidence type="ECO:0000256" key="1">
    <source>
        <dbReference type="SAM" id="MobiDB-lite"/>
    </source>
</evidence>
<reference evidence="3" key="1">
    <citation type="submission" date="2022-11" db="EMBL/GenBank/DDBJ databases">
        <authorList>
            <person name="Scott C."/>
            <person name="Bruce N."/>
        </authorList>
    </citation>
    <scope>NUCLEOTIDE SEQUENCE</scope>
</reference>
<dbReference type="Proteomes" id="UP000838763">
    <property type="component" value="Unassembled WGS sequence"/>
</dbReference>
<proteinExistence type="predicted"/>
<dbReference type="AlphaFoldDB" id="A0A9P1HAF0"/>
<dbReference type="SUPFAM" id="SSF49899">
    <property type="entry name" value="Concanavalin A-like lectins/glucanases"/>
    <property type="match status" value="1"/>
</dbReference>
<dbReference type="GO" id="GO:0005975">
    <property type="term" value="P:carbohydrate metabolic process"/>
    <property type="evidence" value="ECO:0007669"/>
    <property type="project" value="InterPro"/>
</dbReference>
<evidence type="ECO:0000313" key="3">
    <source>
        <dbReference type="EMBL" id="CAI4219889.1"/>
    </source>
</evidence>
<sequence>MLGSRYSVCPTAWTGLHIPHRPHRQRLLVDLRPRHLVPRRAPRWGTSEVQTYTESPSNAAVQNGVLTITPRLAGSSSNWTSSRLRTHPRHDFSCAANTRLRIEARIRLGTAPSTQQSGIWPAFWALGSAYRGVYTNWPAVGEVDILESPNGLPRVWHTLHCGTNPVDPATRPTASAPRRPFPATAPFTSSPPSTGSVSSSPRPWQNETITWFVDGVQTFRVTGATIGDARAWAALAHDPKFLLLNVAVGGSFPDAVAGARTPNATTQGGPGAAMEVDYIAIYSS</sequence>
<dbReference type="Gene3D" id="2.60.120.200">
    <property type="match status" value="1"/>
</dbReference>
<dbReference type="PROSITE" id="PS51762">
    <property type="entry name" value="GH16_2"/>
    <property type="match status" value="1"/>
</dbReference>
<dbReference type="EMBL" id="CALLCH030000021">
    <property type="protein sequence ID" value="CAI4219889.1"/>
    <property type="molecule type" value="Genomic_DNA"/>
</dbReference>
<feature type="domain" description="GH16" evidence="2">
    <location>
        <begin position="11"/>
        <end position="284"/>
    </location>
</feature>
<gene>
    <name evidence="3" type="ORF">PPNO1_LOCUS9432</name>
</gene>
<dbReference type="PANTHER" id="PTHR10963:SF60">
    <property type="entry name" value="GRAM-NEGATIVE BACTERIA-BINDING PROTEIN 1-RELATED"/>
    <property type="match status" value="1"/>
</dbReference>
<dbReference type="InterPro" id="IPR000757">
    <property type="entry name" value="Beta-glucanase-like"/>
</dbReference>
<dbReference type="GO" id="GO:0004553">
    <property type="term" value="F:hydrolase activity, hydrolyzing O-glycosyl compounds"/>
    <property type="evidence" value="ECO:0007669"/>
    <property type="project" value="InterPro"/>
</dbReference>
<feature type="region of interest" description="Disordered" evidence="1">
    <location>
        <begin position="167"/>
        <end position="203"/>
    </location>
</feature>
<feature type="compositionally biased region" description="Low complexity" evidence="1">
    <location>
        <begin position="168"/>
        <end position="203"/>
    </location>
</feature>
<keyword evidence="4" id="KW-1185">Reference proteome</keyword>
<evidence type="ECO:0000259" key="2">
    <source>
        <dbReference type="PROSITE" id="PS51762"/>
    </source>
</evidence>
<comment type="caution">
    <text evidence="3">The sequence shown here is derived from an EMBL/GenBank/DDBJ whole genome shotgun (WGS) entry which is preliminary data.</text>
</comment>
<dbReference type="InterPro" id="IPR050546">
    <property type="entry name" value="Glycosyl_Hydrlase_16"/>
</dbReference>
<evidence type="ECO:0000313" key="4">
    <source>
        <dbReference type="Proteomes" id="UP000838763"/>
    </source>
</evidence>
<dbReference type="OrthoDB" id="192832at2759"/>
<protein>
    <recommendedName>
        <fullName evidence="2">GH16 domain-containing protein</fullName>
    </recommendedName>
</protein>
<accession>A0A9P1HAF0</accession>
<name>A0A9P1HAF0_9PEZI</name>